<feature type="compositionally biased region" description="Basic and acidic residues" evidence="1">
    <location>
        <begin position="99"/>
        <end position="111"/>
    </location>
</feature>
<accession>A0A6J6X6B2</accession>
<feature type="compositionally biased region" description="Basic and acidic residues" evidence="1">
    <location>
        <begin position="155"/>
        <end position="174"/>
    </location>
</feature>
<evidence type="ECO:0000256" key="1">
    <source>
        <dbReference type="SAM" id="MobiDB-lite"/>
    </source>
</evidence>
<evidence type="ECO:0000313" key="2">
    <source>
        <dbReference type="EMBL" id="CAB4790806.1"/>
    </source>
</evidence>
<dbReference type="EMBL" id="CAFAAJ010000010">
    <property type="protein sequence ID" value="CAB4790806.1"/>
    <property type="molecule type" value="Genomic_DNA"/>
</dbReference>
<reference evidence="2" key="1">
    <citation type="submission" date="2020-05" db="EMBL/GenBank/DDBJ databases">
        <authorList>
            <person name="Chiriac C."/>
            <person name="Salcher M."/>
            <person name="Ghai R."/>
            <person name="Kavagutti S V."/>
        </authorList>
    </citation>
    <scope>NUCLEOTIDE SEQUENCE</scope>
</reference>
<feature type="region of interest" description="Disordered" evidence="1">
    <location>
        <begin position="350"/>
        <end position="414"/>
    </location>
</feature>
<protein>
    <submittedName>
        <fullName evidence="2">Unannotated protein</fullName>
    </submittedName>
</protein>
<sequence>MAIRPERVSADRRTGGVRHRRLCNEHERPCPNATALHDRLALLNLRERPAEVQRCGTPCLRRGPRHRAGEHVIHLARAPAVTEPSVRAPTPAVQATSAHRNELARRKVEQHRVRRRQVAKVHHLVVGVQFTVVRADHRGERVDDGLRAPLCHRPTDCMPHEPEHEPETAGERPVHRQARMRSKTAEQCLCLVMAEHPAQHRCGPHGAEPELRCGHRVPRHPDQWSLREARQVVEVLEQWLHETAPPSAVTAGQRGNGVVERAVQHAGTLTAERVHQRHLGLHPAQAVLLKSERAECHRRCPSRVNGCADVVVHPGLDEFCRATAAADGGPCLIHRHLPALAGKARCGGQPVRAGTDDDCRSHRLTSPLRGARPRPGCHAMGDRGTSPPRLRLRTRPLPGWRTASRGSRDRQPPP</sequence>
<name>A0A6J6X6B2_9ZZZZ</name>
<proteinExistence type="predicted"/>
<gene>
    <name evidence="2" type="ORF">UFOPK3001_00230</name>
</gene>
<dbReference type="AlphaFoldDB" id="A0A6J6X6B2"/>
<feature type="compositionally biased region" description="Low complexity" evidence="1">
    <location>
        <begin position="383"/>
        <end position="402"/>
    </location>
</feature>
<organism evidence="2">
    <name type="scientific">freshwater metagenome</name>
    <dbReference type="NCBI Taxonomy" id="449393"/>
    <lineage>
        <taxon>unclassified sequences</taxon>
        <taxon>metagenomes</taxon>
        <taxon>ecological metagenomes</taxon>
    </lineage>
</organism>
<feature type="region of interest" description="Disordered" evidence="1">
    <location>
        <begin position="96"/>
        <end position="115"/>
    </location>
</feature>
<feature type="region of interest" description="Disordered" evidence="1">
    <location>
        <begin position="155"/>
        <end position="177"/>
    </location>
</feature>